<evidence type="ECO:0000256" key="5">
    <source>
        <dbReference type="ARBA" id="ARBA00022827"/>
    </source>
</evidence>
<sequence length="527" mass="58401">MRLHAILVLLPSAYAFQIQFPFKIPKFFSSEGITLEAVENPPPPSATPRIAIIGAGAGGTSAAFWISKAKERFGLDVEIDVYESNDYVGGRSITVYPYNDTSLPELELGASIFVQANKNLWRASDEFNLTRKDFDDENTETAIWDGESILVSFSGSWWDTAKVLWRYGFLSPKRTVSYVNTMIDQFLTLYGVATPKWDSVGDLASQLGWSGLVNATTVDYLLKEGVSEKYIKEVVEAATRVNYGQDTDHIHALEGACSMAANGASGIKGGNFLIFEQFLNHSGANVYLNTPVSRITPKSSEQSQLWSVKSVRGTVDYKSVILAAPFHSTGIKLPLVLTEQIPAQPYVNLHVTLLTTTSPTPNPEYFGLSASTEAPRMILTTNETAKTGGAKLDFNSLTYHGLVREGEWAVKIFSDHEIADEWLDHMFRGKVGWVLRKQWDAYPKLPPTSQFPPVKLDQGFYYVNSFEPFISTMETETISSRNLVDLLLNDEFGSSICDQTISASSEEKQPAETSSPDVKDFVFGWDC</sequence>
<evidence type="ECO:0000313" key="10">
    <source>
        <dbReference type="EMBL" id="KJA25886.1"/>
    </source>
</evidence>
<dbReference type="OrthoDB" id="437369at2759"/>
<evidence type="ECO:0000256" key="4">
    <source>
        <dbReference type="ARBA" id="ARBA00022729"/>
    </source>
</evidence>
<keyword evidence="6" id="KW-0560">Oxidoreductase</keyword>
<dbReference type="PIRSF" id="PIRSF036292">
    <property type="entry name" value="Prenylcysteine_oxidase"/>
    <property type="match status" value="1"/>
</dbReference>
<name>A0A0D2PB98_HYPSF</name>
<keyword evidence="3" id="KW-0285">Flavoprotein</keyword>
<dbReference type="STRING" id="945553.A0A0D2PB98"/>
<evidence type="ECO:0000256" key="6">
    <source>
        <dbReference type="ARBA" id="ARBA00023002"/>
    </source>
</evidence>
<keyword evidence="4 8" id="KW-0732">Signal</keyword>
<dbReference type="EMBL" id="KN817530">
    <property type="protein sequence ID" value="KJA25886.1"/>
    <property type="molecule type" value="Genomic_DNA"/>
</dbReference>
<dbReference type="InterPro" id="IPR010795">
    <property type="entry name" value="Prenylcys_lyase"/>
</dbReference>
<keyword evidence="5" id="KW-0274">FAD</keyword>
<dbReference type="Gene3D" id="3.50.50.60">
    <property type="entry name" value="FAD/NAD(P)-binding domain"/>
    <property type="match status" value="1"/>
</dbReference>
<evidence type="ECO:0000313" key="11">
    <source>
        <dbReference type="Proteomes" id="UP000054270"/>
    </source>
</evidence>
<dbReference type="AlphaFoldDB" id="A0A0D2PB98"/>
<proteinExistence type="inferred from homology"/>
<evidence type="ECO:0000256" key="3">
    <source>
        <dbReference type="ARBA" id="ARBA00022630"/>
    </source>
</evidence>
<evidence type="ECO:0000259" key="9">
    <source>
        <dbReference type="Pfam" id="PF07156"/>
    </source>
</evidence>
<dbReference type="Pfam" id="PF07156">
    <property type="entry name" value="Prenylcys_lyase"/>
    <property type="match status" value="1"/>
</dbReference>
<dbReference type="Proteomes" id="UP000054270">
    <property type="component" value="Unassembled WGS sequence"/>
</dbReference>
<feature type="domain" description="Prenylcysteine lyase" evidence="9">
    <location>
        <begin position="156"/>
        <end position="489"/>
    </location>
</feature>
<evidence type="ECO:0000256" key="8">
    <source>
        <dbReference type="SAM" id="SignalP"/>
    </source>
</evidence>
<keyword evidence="11" id="KW-1185">Reference proteome</keyword>
<organism evidence="10 11">
    <name type="scientific">Hypholoma sublateritium (strain FD-334 SS-4)</name>
    <dbReference type="NCBI Taxonomy" id="945553"/>
    <lineage>
        <taxon>Eukaryota</taxon>
        <taxon>Fungi</taxon>
        <taxon>Dikarya</taxon>
        <taxon>Basidiomycota</taxon>
        <taxon>Agaricomycotina</taxon>
        <taxon>Agaricomycetes</taxon>
        <taxon>Agaricomycetidae</taxon>
        <taxon>Agaricales</taxon>
        <taxon>Agaricineae</taxon>
        <taxon>Strophariaceae</taxon>
        <taxon>Hypholoma</taxon>
    </lineage>
</organism>
<keyword evidence="7" id="KW-0325">Glycoprotein</keyword>
<dbReference type="SUPFAM" id="SSF51905">
    <property type="entry name" value="FAD/NAD(P)-binding domain"/>
    <property type="match status" value="1"/>
</dbReference>
<feature type="chain" id="PRO_5012655600" description="Prenylcysteine lyase domain-containing protein" evidence="8">
    <location>
        <begin position="16"/>
        <end position="527"/>
    </location>
</feature>
<dbReference type="GO" id="GO:0030328">
    <property type="term" value="P:prenylcysteine catabolic process"/>
    <property type="evidence" value="ECO:0007669"/>
    <property type="project" value="InterPro"/>
</dbReference>
<evidence type="ECO:0000256" key="1">
    <source>
        <dbReference type="ARBA" id="ARBA00001974"/>
    </source>
</evidence>
<comment type="similarity">
    <text evidence="2">Belongs to the prenylcysteine oxidase family.</text>
</comment>
<dbReference type="Pfam" id="PF13450">
    <property type="entry name" value="NAD_binding_8"/>
    <property type="match status" value="1"/>
</dbReference>
<evidence type="ECO:0000256" key="7">
    <source>
        <dbReference type="ARBA" id="ARBA00023180"/>
    </source>
</evidence>
<dbReference type="GO" id="GO:0001735">
    <property type="term" value="F:prenylcysteine oxidase activity"/>
    <property type="evidence" value="ECO:0007669"/>
    <property type="project" value="InterPro"/>
</dbReference>
<accession>A0A0D2PB98</accession>
<reference evidence="11" key="1">
    <citation type="submission" date="2014-04" db="EMBL/GenBank/DDBJ databases">
        <title>Evolutionary Origins and Diversification of the Mycorrhizal Mutualists.</title>
        <authorList>
            <consortium name="DOE Joint Genome Institute"/>
            <consortium name="Mycorrhizal Genomics Consortium"/>
            <person name="Kohler A."/>
            <person name="Kuo A."/>
            <person name="Nagy L.G."/>
            <person name="Floudas D."/>
            <person name="Copeland A."/>
            <person name="Barry K.W."/>
            <person name="Cichocki N."/>
            <person name="Veneault-Fourrey C."/>
            <person name="LaButti K."/>
            <person name="Lindquist E.A."/>
            <person name="Lipzen A."/>
            <person name="Lundell T."/>
            <person name="Morin E."/>
            <person name="Murat C."/>
            <person name="Riley R."/>
            <person name="Ohm R."/>
            <person name="Sun H."/>
            <person name="Tunlid A."/>
            <person name="Henrissat B."/>
            <person name="Grigoriev I.V."/>
            <person name="Hibbett D.S."/>
            <person name="Martin F."/>
        </authorList>
    </citation>
    <scope>NUCLEOTIDE SEQUENCE [LARGE SCALE GENOMIC DNA]</scope>
    <source>
        <strain evidence="11">FD-334 SS-4</strain>
    </source>
</reference>
<dbReference type="OMA" id="SIGIWDG"/>
<dbReference type="GO" id="GO:0030327">
    <property type="term" value="P:prenylated protein catabolic process"/>
    <property type="evidence" value="ECO:0007669"/>
    <property type="project" value="TreeGrafter"/>
</dbReference>
<dbReference type="PANTHER" id="PTHR15944:SF0">
    <property type="entry name" value="PRENYLCYSTEINE LYASE DOMAIN-CONTAINING PROTEIN"/>
    <property type="match status" value="1"/>
</dbReference>
<protein>
    <recommendedName>
        <fullName evidence="9">Prenylcysteine lyase domain-containing protein</fullName>
    </recommendedName>
</protein>
<evidence type="ECO:0000256" key="2">
    <source>
        <dbReference type="ARBA" id="ARBA00009967"/>
    </source>
</evidence>
<dbReference type="InterPro" id="IPR017046">
    <property type="entry name" value="Prenylcysteine_Oxase1"/>
</dbReference>
<dbReference type="PANTHER" id="PTHR15944">
    <property type="entry name" value="FARNESYLCYSTEINE LYASE"/>
    <property type="match status" value="1"/>
</dbReference>
<dbReference type="InterPro" id="IPR036188">
    <property type="entry name" value="FAD/NAD-bd_sf"/>
</dbReference>
<comment type="cofactor">
    <cofactor evidence="1">
        <name>FAD</name>
        <dbReference type="ChEBI" id="CHEBI:57692"/>
    </cofactor>
</comment>
<gene>
    <name evidence="10" type="ORF">HYPSUDRAFT_37372</name>
</gene>
<feature type="signal peptide" evidence="8">
    <location>
        <begin position="1"/>
        <end position="15"/>
    </location>
</feature>